<dbReference type="HAMAP" id="MF_00422">
    <property type="entry name" value="SecE"/>
    <property type="match status" value="1"/>
</dbReference>
<evidence type="ECO:0000256" key="6">
    <source>
        <dbReference type="ARBA" id="ARBA00022989"/>
    </source>
</evidence>
<dbReference type="PRINTS" id="PR01650">
    <property type="entry name" value="SECETRNLCASE"/>
</dbReference>
<evidence type="ECO:0000256" key="5">
    <source>
        <dbReference type="ARBA" id="ARBA00022927"/>
    </source>
</evidence>
<evidence type="ECO:0000256" key="7">
    <source>
        <dbReference type="ARBA" id="ARBA00023010"/>
    </source>
</evidence>
<feature type="transmembrane region" description="Helical" evidence="9">
    <location>
        <begin position="41"/>
        <end position="59"/>
    </location>
</feature>
<comment type="caution">
    <text evidence="9">Lacks conserved residue(s) required for the propagation of feature annotation.</text>
</comment>
<evidence type="ECO:0000256" key="8">
    <source>
        <dbReference type="ARBA" id="ARBA00023136"/>
    </source>
</evidence>
<name>A0ABY9TK60_9GAMM</name>
<keyword evidence="6 9" id="KW-1133">Transmembrane helix</keyword>
<dbReference type="NCBIfam" id="NF004372">
    <property type="entry name" value="PRK05740.1-2"/>
    <property type="match status" value="1"/>
</dbReference>
<dbReference type="NCBIfam" id="TIGR00964">
    <property type="entry name" value="secE_bact"/>
    <property type="match status" value="1"/>
</dbReference>
<keyword evidence="5 9" id="KW-0653">Protein transport</keyword>
<dbReference type="Pfam" id="PF00584">
    <property type="entry name" value="SecE"/>
    <property type="match status" value="1"/>
</dbReference>
<dbReference type="EMBL" id="CP134146">
    <property type="protein sequence ID" value="WNC68994.1"/>
    <property type="molecule type" value="Genomic_DNA"/>
</dbReference>
<evidence type="ECO:0000256" key="9">
    <source>
        <dbReference type="HAMAP-Rule" id="MF_00422"/>
    </source>
</evidence>
<evidence type="ECO:0000256" key="4">
    <source>
        <dbReference type="ARBA" id="ARBA00022692"/>
    </source>
</evidence>
<comment type="function">
    <text evidence="9">Essential subunit of the Sec protein translocation channel SecYEG. Clamps together the 2 halves of SecY. May contact the channel plug during translocation.</text>
</comment>
<comment type="subcellular location">
    <subcellularLocation>
        <location evidence="1">Membrane</location>
    </subcellularLocation>
</comment>
<evidence type="ECO:0000313" key="10">
    <source>
        <dbReference type="EMBL" id="WNC68994.1"/>
    </source>
</evidence>
<keyword evidence="2 9" id="KW-0813">Transport</keyword>
<dbReference type="Proteomes" id="UP001248581">
    <property type="component" value="Chromosome"/>
</dbReference>
<keyword evidence="4 9" id="KW-0812">Transmembrane</keyword>
<comment type="subunit">
    <text evidence="9">Component of the Sec protein translocase complex. Heterotrimer consisting of SecY, SecE and SecG subunits. The heterotrimers can form oligomers, although 1 heterotrimer is thought to be able to translocate proteins. Interacts with the ribosome. Interacts with SecDF, and other proteins may be involved. Interacts with SecA.</text>
</comment>
<dbReference type="InterPro" id="IPR001901">
    <property type="entry name" value="Translocase_SecE/Sec61-g"/>
</dbReference>
<dbReference type="PROSITE" id="PS01067">
    <property type="entry name" value="SECE_SEC61G"/>
    <property type="match status" value="1"/>
</dbReference>
<keyword evidence="3 9" id="KW-1003">Cell membrane</keyword>
<dbReference type="RefSeq" id="WP_348388147.1">
    <property type="nucleotide sequence ID" value="NZ_CP134146.1"/>
</dbReference>
<keyword evidence="11" id="KW-1185">Reference proteome</keyword>
<evidence type="ECO:0000256" key="1">
    <source>
        <dbReference type="ARBA" id="ARBA00004370"/>
    </source>
</evidence>
<dbReference type="InterPro" id="IPR038379">
    <property type="entry name" value="SecE_sf"/>
</dbReference>
<proteinExistence type="inferred from homology"/>
<gene>
    <name evidence="9 10" type="primary">secE</name>
    <name evidence="10" type="ORF">RI845_02305</name>
</gene>
<dbReference type="Gene3D" id="1.20.5.1030">
    <property type="entry name" value="Preprotein translocase secy subunit"/>
    <property type="match status" value="1"/>
</dbReference>
<comment type="similarity">
    <text evidence="9">Belongs to the SecE/SEC61-gamma family.</text>
</comment>
<evidence type="ECO:0000313" key="11">
    <source>
        <dbReference type="Proteomes" id="UP001248581"/>
    </source>
</evidence>
<accession>A0ABY9TK60</accession>
<dbReference type="InterPro" id="IPR005807">
    <property type="entry name" value="SecE_bac"/>
</dbReference>
<evidence type="ECO:0000256" key="3">
    <source>
        <dbReference type="ARBA" id="ARBA00022475"/>
    </source>
</evidence>
<evidence type="ECO:0000256" key="2">
    <source>
        <dbReference type="ARBA" id="ARBA00022448"/>
    </source>
</evidence>
<dbReference type="PANTHER" id="PTHR33910">
    <property type="entry name" value="PROTEIN TRANSLOCASE SUBUNIT SECE"/>
    <property type="match status" value="1"/>
</dbReference>
<keyword evidence="7 9" id="KW-0811">Translocation</keyword>
<sequence>MNASAENQTSGSLDSVKWVLVFLLLGGAVFGNYYYGEMSVLVRAGAVVAAVVIAGFIAMQTTKGRNAVSFAKESRTEVRKVVWPTRQEAIQTTAIVLVATMIMSLILWGLDSALFAIVNFITSLQV</sequence>
<organism evidence="10 11">
    <name type="scientific">Thalassotalea nanhaiensis</name>
    <dbReference type="NCBI Taxonomy" id="3065648"/>
    <lineage>
        <taxon>Bacteria</taxon>
        <taxon>Pseudomonadati</taxon>
        <taxon>Pseudomonadota</taxon>
        <taxon>Gammaproteobacteria</taxon>
        <taxon>Alteromonadales</taxon>
        <taxon>Colwelliaceae</taxon>
        <taxon>Thalassotalea</taxon>
    </lineage>
</organism>
<feature type="transmembrane region" description="Helical" evidence="9">
    <location>
        <begin position="18"/>
        <end position="35"/>
    </location>
</feature>
<reference evidence="11" key="1">
    <citation type="submission" date="2023-09" db="EMBL/GenBank/DDBJ databases">
        <authorList>
            <person name="Li S."/>
            <person name="Li X."/>
            <person name="Zhang C."/>
            <person name="Zhao Z."/>
        </authorList>
    </citation>
    <scope>NUCLEOTIDE SEQUENCE [LARGE SCALE GENOMIC DNA]</scope>
    <source>
        <strain evidence="11">SQ345</strain>
    </source>
</reference>
<protein>
    <recommendedName>
        <fullName evidence="9">Protein translocase subunit SecE</fullName>
    </recommendedName>
</protein>
<dbReference type="PANTHER" id="PTHR33910:SF1">
    <property type="entry name" value="PROTEIN TRANSLOCASE SUBUNIT SECE"/>
    <property type="match status" value="1"/>
</dbReference>
<keyword evidence="8 9" id="KW-0472">Membrane</keyword>
<feature type="transmembrane region" description="Helical" evidence="9">
    <location>
        <begin position="94"/>
        <end position="121"/>
    </location>
</feature>